<proteinExistence type="predicted"/>
<reference evidence="2" key="1">
    <citation type="journal article" date="2019" name="MBio">
        <title>Virus Genomes from Deep Sea Sediments Expand the Ocean Megavirome and Support Independent Origins of Viral Gigantism.</title>
        <authorList>
            <person name="Backstrom D."/>
            <person name="Yutin N."/>
            <person name="Jorgensen S.L."/>
            <person name="Dharamshi J."/>
            <person name="Homa F."/>
            <person name="Zaremba-Niedwiedzka K."/>
            <person name="Spang A."/>
            <person name="Wolf Y.I."/>
            <person name="Koonin E.V."/>
            <person name="Ettema T.J."/>
        </authorList>
    </citation>
    <scope>NUCLEOTIDE SEQUENCE</scope>
</reference>
<protein>
    <submittedName>
        <fullName evidence="2">Uncharacterized protein</fullName>
    </submittedName>
</protein>
<accession>A0A481YTG0</accession>
<name>A0A481YTG0_9VIRU</name>
<evidence type="ECO:0000313" key="2">
    <source>
        <dbReference type="EMBL" id="QBK86045.1"/>
    </source>
</evidence>
<gene>
    <name evidence="2" type="ORF">LCMAC101_06400</name>
</gene>
<feature type="compositionally biased region" description="Polar residues" evidence="1">
    <location>
        <begin position="106"/>
        <end position="126"/>
    </location>
</feature>
<sequence>MADIKEINIENICRRSKIARQTKKILDTNALSNKVLEAISKNADDGSPSAVIVWLQDITGIENFPFADYTEVIDVLKNRGFDAFIENKPDTECQYVKVKNTWSSFKSEELQSGTPEESADNDSQTGSEEESADNDSQTGSEEESADNDSQSGAPEKSADNDSQSDAHAPEENAHPSVRYFKLSSIKSEHDSLLIFEGKYAGKTSMQAAKKIFCRIYSGSDDCTYVFSIQEVTKNSENTGTIYQYRGVRSKVDKPTIIKIGETEHVIKYENMVCAYRGEEESNNLSDDSELSN</sequence>
<evidence type="ECO:0000256" key="1">
    <source>
        <dbReference type="SAM" id="MobiDB-lite"/>
    </source>
</evidence>
<organism evidence="2">
    <name type="scientific">Marseillevirus LCMAC101</name>
    <dbReference type="NCBI Taxonomy" id="2506602"/>
    <lineage>
        <taxon>Viruses</taxon>
        <taxon>Varidnaviria</taxon>
        <taxon>Bamfordvirae</taxon>
        <taxon>Nucleocytoviricota</taxon>
        <taxon>Megaviricetes</taxon>
        <taxon>Pimascovirales</taxon>
        <taxon>Pimascovirales incertae sedis</taxon>
        <taxon>Marseilleviridae</taxon>
    </lineage>
</organism>
<feature type="region of interest" description="Disordered" evidence="1">
    <location>
        <begin position="106"/>
        <end position="175"/>
    </location>
</feature>
<dbReference type="EMBL" id="MK500329">
    <property type="protein sequence ID" value="QBK86045.1"/>
    <property type="molecule type" value="Genomic_DNA"/>
</dbReference>